<evidence type="ECO:0000313" key="6">
    <source>
        <dbReference type="EMBL" id="MBM7798905.1"/>
    </source>
</evidence>
<dbReference type="Proteomes" id="UP000704762">
    <property type="component" value="Unassembled WGS sequence"/>
</dbReference>
<dbReference type="GO" id="GO:0016874">
    <property type="term" value="F:ligase activity"/>
    <property type="evidence" value="ECO:0007669"/>
    <property type="project" value="UniProtKB-KW"/>
</dbReference>
<evidence type="ECO:0000256" key="1">
    <source>
        <dbReference type="ARBA" id="ARBA00022598"/>
    </source>
</evidence>
<sequence>MRTMGVEEELLLVDADTGEARAVAAAALRYASQLELDGAADDVDAPHPPGGTLTAELQQEQIETDTRPQLRLVDLAEELRSWRRRADQVAAAAGARVAALATSPLPVHPQITGTPRYRSMVEHFGLTSVEQLICGLHVHVSVDSAEEAVAVLDRVRTWLPVLLALSANSPYWQGQNTGYASFRSQAMLRWPSAGPTDVLGSAEAYRQLLDDMIGSGVILDPGMVYFDARVSQRYPTVEIRIADVCLRVDDTVLIAALSRALVETAAREWRSGRQPEPVRSQLVRMAAWRAGRSSIDAELLDPRTSQPRPAKEVIADLLDHVRPALHEAGDETWVEAAVARVLEHGTGAHRQRAVFERSGSLVDVVRDAVEQTQS</sequence>
<reference evidence="6 7" key="1">
    <citation type="submission" date="2021-01" db="EMBL/GenBank/DDBJ databases">
        <title>Sequencing the genomes of 1000 actinobacteria strains.</title>
        <authorList>
            <person name="Klenk H.-P."/>
        </authorList>
    </citation>
    <scope>NUCLEOTIDE SEQUENCE [LARGE SCALE GENOMIC DNA]</scope>
    <source>
        <strain evidence="6 7">DSM 18662</strain>
    </source>
</reference>
<dbReference type="PANTHER" id="PTHR36510:SF1">
    <property type="entry name" value="GLUTAMATE--CYSTEINE LIGASE 2-RELATED"/>
    <property type="match status" value="1"/>
</dbReference>
<dbReference type="Pfam" id="PF04107">
    <property type="entry name" value="GCS2"/>
    <property type="match status" value="1"/>
</dbReference>
<comment type="similarity">
    <text evidence="5">Belongs to the glutamate--cysteine ligase type 2 family. YbdK subfamily.</text>
</comment>
<dbReference type="InterPro" id="IPR050141">
    <property type="entry name" value="GCL_type2/YbdK_subfam"/>
</dbReference>
<gene>
    <name evidence="6" type="ORF">JOE57_001826</name>
</gene>
<keyword evidence="2 5" id="KW-0547">Nucleotide-binding</keyword>
<dbReference type="SUPFAM" id="SSF55931">
    <property type="entry name" value="Glutamine synthetase/guanido kinase"/>
    <property type="match status" value="1"/>
</dbReference>
<evidence type="ECO:0000256" key="3">
    <source>
        <dbReference type="ARBA" id="ARBA00022840"/>
    </source>
</evidence>
<protein>
    <recommendedName>
        <fullName evidence="5">Putative glutamate--cysteine ligase 2</fullName>
        <ecNumber evidence="5">6.3.2.2</ecNumber>
    </recommendedName>
    <alternativeName>
        <fullName evidence="5">Gamma-glutamylcysteine synthetase 2</fullName>
        <shortName evidence="5">GCS 2</shortName>
        <shortName evidence="5">Gamma-GCS 2</shortName>
    </alternativeName>
</protein>
<keyword evidence="1 5" id="KW-0436">Ligase</keyword>
<dbReference type="Gene3D" id="3.30.590.20">
    <property type="match status" value="1"/>
</dbReference>
<dbReference type="InterPro" id="IPR006336">
    <property type="entry name" value="GCS2"/>
</dbReference>
<keyword evidence="3 5" id="KW-0067">ATP-binding</keyword>
<name>A0ABS2RIT9_9ACTN</name>
<evidence type="ECO:0000256" key="4">
    <source>
        <dbReference type="ARBA" id="ARBA00048819"/>
    </source>
</evidence>
<dbReference type="EC" id="6.3.2.2" evidence="5"/>
<dbReference type="PANTHER" id="PTHR36510">
    <property type="entry name" value="GLUTAMATE--CYSTEINE LIGASE 2-RELATED"/>
    <property type="match status" value="1"/>
</dbReference>
<dbReference type="InterPro" id="IPR011793">
    <property type="entry name" value="YbdK"/>
</dbReference>
<comment type="caution">
    <text evidence="6">The sequence shown here is derived from an EMBL/GenBank/DDBJ whole genome shotgun (WGS) entry which is preliminary data.</text>
</comment>
<organism evidence="6 7">
    <name type="scientific">Microlunatus panaciterrae</name>
    <dbReference type="NCBI Taxonomy" id="400768"/>
    <lineage>
        <taxon>Bacteria</taxon>
        <taxon>Bacillati</taxon>
        <taxon>Actinomycetota</taxon>
        <taxon>Actinomycetes</taxon>
        <taxon>Propionibacteriales</taxon>
        <taxon>Propionibacteriaceae</taxon>
        <taxon>Microlunatus</taxon>
    </lineage>
</organism>
<accession>A0ABS2RIT9</accession>
<evidence type="ECO:0000256" key="2">
    <source>
        <dbReference type="ARBA" id="ARBA00022741"/>
    </source>
</evidence>
<dbReference type="NCBIfam" id="TIGR02050">
    <property type="entry name" value="gshA_cyan_rel"/>
    <property type="match status" value="1"/>
</dbReference>
<keyword evidence="7" id="KW-1185">Reference proteome</keyword>
<dbReference type="NCBIfam" id="NF010041">
    <property type="entry name" value="PRK13517.1-1"/>
    <property type="match status" value="1"/>
</dbReference>
<evidence type="ECO:0000313" key="7">
    <source>
        <dbReference type="Proteomes" id="UP000704762"/>
    </source>
</evidence>
<dbReference type="EMBL" id="JAFBCF010000001">
    <property type="protein sequence ID" value="MBM7798905.1"/>
    <property type="molecule type" value="Genomic_DNA"/>
</dbReference>
<comment type="catalytic activity">
    <reaction evidence="4 5">
        <text>L-cysteine + L-glutamate + ATP = gamma-L-glutamyl-L-cysteine + ADP + phosphate + H(+)</text>
        <dbReference type="Rhea" id="RHEA:13285"/>
        <dbReference type="ChEBI" id="CHEBI:15378"/>
        <dbReference type="ChEBI" id="CHEBI:29985"/>
        <dbReference type="ChEBI" id="CHEBI:30616"/>
        <dbReference type="ChEBI" id="CHEBI:35235"/>
        <dbReference type="ChEBI" id="CHEBI:43474"/>
        <dbReference type="ChEBI" id="CHEBI:58173"/>
        <dbReference type="ChEBI" id="CHEBI:456216"/>
        <dbReference type="EC" id="6.3.2.2"/>
    </reaction>
</comment>
<dbReference type="InterPro" id="IPR014746">
    <property type="entry name" value="Gln_synth/guanido_kin_cat_dom"/>
</dbReference>
<evidence type="ECO:0000256" key="5">
    <source>
        <dbReference type="HAMAP-Rule" id="MF_01609"/>
    </source>
</evidence>
<comment type="function">
    <text evidence="5">ATP-dependent carboxylate-amine ligase which exhibits weak glutamate--cysteine ligase activity.</text>
</comment>
<dbReference type="HAMAP" id="MF_01609">
    <property type="entry name" value="Glu_cys_ligase_2"/>
    <property type="match status" value="1"/>
</dbReference>
<proteinExistence type="inferred from homology"/>